<reference evidence="1" key="1">
    <citation type="submission" date="2018-02" db="EMBL/GenBank/DDBJ databases">
        <title>Rhizophora mucronata_Transcriptome.</title>
        <authorList>
            <person name="Meera S.P."/>
            <person name="Sreeshan A."/>
            <person name="Augustine A."/>
        </authorList>
    </citation>
    <scope>NUCLEOTIDE SEQUENCE</scope>
    <source>
        <tissue evidence="1">Leaf</tissue>
    </source>
</reference>
<sequence length="37" mass="4524">MPWLLLDKNVNLQSSVCGCHLHQSMYWIWVELPKKYY</sequence>
<dbReference type="EMBL" id="GGEC01093085">
    <property type="protein sequence ID" value="MBX73569.1"/>
    <property type="molecule type" value="Transcribed_RNA"/>
</dbReference>
<organism evidence="1">
    <name type="scientific">Rhizophora mucronata</name>
    <name type="common">Asiatic mangrove</name>
    <dbReference type="NCBI Taxonomy" id="61149"/>
    <lineage>
        <taxon>Eukaryota</taxon>
        <taxon>Viridiplantae</taxon>
        <taxon>Streptophyta</taxon>
        <taxon>Embryophyta</taxon>
        <taxon>Tracheophyta</taxon>
        <taxon>Spermatophyta</taxon>
        <taxon>Magnoliopsida</taxon>
        <taxon>eudicotyledons</taxon>
        <taxon>Gunneridae</taxon>
        <taxon>Pentapetalae</taxon>
        <taxon>rosids</taxon>
        <taxon>fabids</taxon>
        <taxon>Malpighiales</taxon>
        <taxon>Rhizophoraceae</taxon>
        <taxon>Rhizophora</taxon>
    </lineage>
</organism>
<accession>A0A2P2R2S3</accession>
<protein>
    <submittedName>
        <fullName evidence="1">Uncharacterized protein</fullName>
    </submittedName>
</protein>
<name>A0A2P2R2S3_RHIMU</name>
<proteinExistence type="predicted"/>
<evidence type="ECO:0000313" key="1">
    <source>
        <dbReference type="EMBL" id="MBX73569.1"/>
    </source>
</evidence>
<dbReference type="AlphaFoldDB" id="A0A2P2R2S3"/>